<dbReference type="SMART" id="SM00355">
    <property type="entry name" value="ZnF_C2H2"/>
    <property type="match status" value="3"/>
</dbReference>
<dbReference type="InterPro" id="IPR038441">
    <property type="entry name" value="THAP_Znf_sf"/>
</dbReference>
<dbReference type="InterPro" id="IPR001909">
    <property type="entry name" value="KRAB"/>
</dbReference>
<dbReference type="InterPro" id="IPR013087">
    <property type="entry name" value="Znf_C2H2_type"/>
</dbReference>
<feature type="region of interest" description="Disordered" evidence="13">
    <location>
        <begin position="391"/>
        <end position="432"/>
    </location>
</feature>
<evidence type="ECO:0000256" key="9">
    <source>
        <dbReference type="ARBA" id="ARBA00023163"/>
    </source>
</evidence>
<evidence type="ECO:0000313" key="18">
    <source>
        <dbReference type="Proteomes" id="UP000472274"/>
    </source>
</evidence>
<evidence type="ECO:0000256" key="6">
    <source>
        <dbReference type="ARBA" id="ARBA00022833"/>
    </source>
</evidence>
<dbReference type="GeneID" id="112108328"/>
<feature type="domain" description="C2H2-type" evidence="14">
    <location>
        <begin position="568"/>
        <end position="595"/>
    </location>
</feature>
<feature type="region of interest" description="Disordered" evidence="13">
    <location>
        <begin position="749"/>
        <end position="781"/>
    </location>
</feature>
<dbReference type="InterPro" id="IPR050636">
    <property type="entry name" value="C2H2-ZF_domain-containing"/>
</dbReference>
<feature type="region of interest" description="Disordered" evidence="13">
    <location>
        <begin position="679"/>
        <end position="698"/>
    </location>
</feature>
<dbReference type="GO" id="GO:0003677">
    <property type="term" value="F:DNA binding"/>
    <property type="evidence" value="ECO:0007669"/>
    <property type="project" value="UniProtKB-UniRule"/>
</dbReference>
<proteinExistence type="inferred from homology"/>
<dbReference type="InterPro" id="IPR036051">
    <property type="entry name" value="KRAB_dom_sf"/>
</dbReference>
<feature type="domain" description="C2H2-type" evidence="14">
    <location>
        <begin position="708"/>
        <end position="735"/>
    </location>
</feature>
<dbReference type="SUPFAM" id="SSF57667">
    <property type="entry name" value="beta-beta-alpha zinc fingers"/>
    <property type="match status" value="4"/>
</dbReference>
<evidence type="ECO:0000256" key="2">
    <source>
        <dbReference type="ARBA" id="ARBA00006991"/>
    </source>
</evidence>
<dbReference type="PROSITE" id="PS50805">
    <property type="entry name" value="KRAB"/>
    <property type="match status" value="1"/>
</dbReference>
<feature type="compositionally biased region" description="Low complexity" evidence="13">
    <location>
        <begin position="407"/>
        <end position="418"/>
    </location>
</feature>
<keyword evidence="10" id="KW-0539">Nucleus</keyword>
<evidence type="ECO:0000256" key="10">
    <source>
        <dbReference type="ARBA" id="ARBA00023242"/>
    </source>
</evidence>
<evidence type="ECO:0000256" key="4">
    <source>
        <dbReference type="ARBA" id="ARBA00022737"/>
    </source>
</evidence>
<evidence type="ECO:0000256" key="13">
    <source>
        <dbReference type="SAM" id="MobiDB-lite"/>
    </source>
</evidence>
<dbReference type="Gene3D" id="6.20.210.20">
    <property type="entry name" value="THAP domain"/>
    <property type="match status" value="1"/>
</dbReference>
<dbReference type="Proteomes" id="UP000472274">
    <property type="component" value="Unplaced"/>
</dbReference>
<dbReference type="Pfam" id="PF01352">
    <property type="entry name" value="KRAB"/>
    <property type="match status" value="1"/>
</dbReference>
<comment type="similarity">
    <text evidence="2">Belongs to the krueppel C2H2-type zinc-finger protein family.</text>
</comment>
<feature type="domain" description="KRAB" evidence="15">
    <location>
        <begin position="255"/>
        <end position="326"/>
    </location>
</feature>
<evidence type="ECO:0000256" key="12">
    <source>
        <dbReference type="PROSITE-ProRule" id="PRU00309"/>
    </source>
</evidence>
<dbReference type="Gene3D" id="6.10.140.140">
    <property type="match status" value="1"/>
</dbReference>
<evidence type="ECO:0000256" key="5">
    <source>
        <dbReference type="ARBA" id="ARBA00022771"/>
    </source>
</evidence>
<evidence type="ECO:0000256" key="7">
    <source>
        <dbReference type="ARBA" id="ARBA00023015"/>
    </source>
</evidence>
<evidence type="ECO:0000256" key="3">
    <source>
        <dbReference type="ARBA" id="ARBA00022723"/>
    </source>
</evidence>
<keyword evidence="6" id="KW-0862">Zinc</keyword>
<dbReference type="PROSITE" id="PS50950">
    <property type="entry name" value="ZF_THAP"/>
    <property type="match status" value="1"/>
</dbReference>
<dbReference type="SMART" id="SM00349">
    <property type="entry name" value="KRAB"/>
    <property type="match status" value="1"/>
</dbReference>
<keyword evidence="3" id="KW-0479">Metal-binding</keyword>
<dbReference type="RefSeq" id="XP_024058179.2">
    <property type="nucleotide sequence ID" value="XM_024202411.3"/>
</dbReference>
<dbReference type="AlphaFoldDB" id="A0A674K1B6"/>
<keyword evidence="4" id="KW-0677">Repeat</keyword>
<feature type="domain" description="C2H2-type" evidence="14">
    <location>
        <begin position="624"/>
        <end position="651"/>
    </location>
</feature>
<dbReference type="SMART" id="SM00692">
    <property type="entry name" value="DM3"/>
    <property type="match status" value="1"/>
</dbReference>
<evidence type="ECO:0000313" key="17">
    <source>
        <dbReference type="Ensembl" id="ENSTMTP00000026718.1"/>
    </source>
</evidence>
<dbReference type="InterPro" id="IPR006612">
    <property type="entry name" value="THAP_Znf"/>
</dbReference>
<dbReference type="PANTHER" id="PTHR47772:SF15">
    <property type="entry name" value="REDUCED EXPRESSION 2-RELATED"/>
    <property type="match status" value="1"/>
</dbReference>
<keyword evidence="7" id="KW-0805">Transcription regulation</keyword>
<keyword evidence="8 12" id="KW-0238">DNA-binding</keyword>
<feature type="compositionally biased region" description="Basic and acidic residues" evidence="13">
    <location>
        <begin position="391"/>
        <end position="401"/>
    </location>
</feature>
<dbReference type="SUPFAM" id="SSF57716">
    <property type="entry name" value="Glucocorticoid receptor-like (DNA-binding domain)"/>
    <property type="match status" value="1"/>
</dbReference>
<dbReference type="GO" id="GO:0008270">
    <property type="term" value="F:zinc ion binding"/>
    <property type="evidence" value="ECO:0007669"/>
    <property type="project" value="UniProtKB-KW"/>
</dbReference>
<dbReference type="Ensembl" id="ENSTMTT00000027684.1">
    <property type="protein sequence ID" value="ENSTMTP00000026718.1"/>
    <property type="gene ID" value="ENSTMTG00000019536.1"/>
</dbReference>
<feature type="domain" description="THAP-type" evidence="16">
    <location>
        <begin position="1"/>
        <end position="90"/>
    </location>
</feature>
<dbReference type="InParanoid" id="A0A674K1B6"/>
<dbReference type="SUPFAM" id="SSF109640">
    <property type="entry name" value="KRAB domain (Kruppel-associated box)"/>
    <property type="match status" value="1"/>
</dbReference>
<evidence type="ECO:0000256" key="11">
    <source>
        <dbReference type="PROSITE-ProRule" id="PRU00042"/>
    </source>
</evidence>
<protein>
    <submittedName>
        <fullName evidence="17">Zinc finger protein 282-like</fullName>
    </submittedName>
</protein>
<dbReference type="InterPro" id="IPR036236">
    <property type="entry name" value="Znf_C2H2_sf"/>
</dbReference>
<name>A0A674K1B6_9SAUR</name>
<dbReference type="Gene3D" id="3.30.160.60">
    <property type="entry name" value="Classic Zinc Finger"/>
    <property type="match status" value="4"/>
</dbReference>
<organism evidence="17 18">
    <name type="scientific">Terrapene triunguis</name>
    <name type="common">Three-toed box turtle</name>
    <dbReference type="NCBI Taxonomy" id="2587831"/>
    <lineage>
        <taxon>Eukaryota</taxon>
        <taxon>Metazoa</taxon>
        <taxon>Chordata</taxon>
        <taxon>Craniata</taxon>
        <taxon>Vertebrata</taxon>
        <taxon>Euteleostomi</taxon>
        <taxon>Archelosauria</taxon>
        <taxon>Testudinata</taxon>
        <taxon>Testudines</taxon>
        <taxon>Cryptodira</taxon>
        <taxon>Durocryptodira</taxon>
        <taxon>Testudinoidea</taxon>
        <taxon>Emydidae</taxon>
        <taxon>Terrapene</taxon>
    </lineage>
</organism>
<dbReference type="FunFam" id="3.30.160.60:FF:000151">
    <property type="entry name" value="Zinc finger and SCAN domain-containing 21"/>
    <property type="match status" value="1"/>
</dbReference>
<dbReference type="PROSITE" id="PS00028">
    <property type="entry name" value="ZINC_FINGER_C2H2_1"/>
    <property type="match status" value="3"/>
</dbReference>
<sequence length="781" mass="87013">MPARCVVARCSNTTQDGVSLFKFPKDPHVRSLWDRFVRMKRADWRGGHDRSLICSAHFTDECFDISSVTQKKLEFGKRLLLTKTAVPTLNVCPNVNGNPQSLSQPKGRGAFRKKIIQEADEWEVEPQPLAALHPPVLPEQTSVQETPPPSAEASLRTVLAAVQAVERKLDSHATRLLGLEGRMWMAEKKLIGCERTVVEFGNQLESKWAVLGTLIQEYGLLQRRLENMENLLKNRNFWILRLPPGTNGEVPKVPVTFDDISVYFNEQEWKSLSEWQKELYKNTMKGNYETLISLDYAVSKPDILSRIERGEEPYIGDPRDSEERKISVEPCVNSPAAAPGRLCQTEQGAELCVGAQGDAKERGVPADPSTGTNCTVCGCDVLSWIKREEQSGAENQERVGEGELSTDPSAGRAASARDASCRRDVEEEPSVRDRQVLEERRLPTELCADEVIVIKTEIQEHEEDPEDLEPRDMLLGSSGESVSQSLVATTAWEGQCGSVTPPRSPAGIVLEEPTPRGGDFGGIKPLHIHQASHAGGRPYIRCTKGGNCFRLKVSFGKQHRSRARERPYQCTECARSFRCHSEFIHHYASHTGERPYKYTSCEQTYSRKWFLLNHRQVRMEERPFQCVVCGKSFRLKGSFLRHQRDHGKENPQDCTEHGKDCSCHAELCAGQRLQAGGKAGQCAEGGETSAQKQRLPNGQRACSGQRPFQCTICEKSYKVRASFHKHLQSHETGTPCKCAKCGADFPGTMAPQDQQRADQTEQASPGQKLETGKTPGGGMGD</sequence>
<reference evidence="17" key="2">
    <citation type="submission" date="2025-09" db="UniProtKB">
        <authorList>
            <consortium name="Ensembl"/>
        </authorList>
    </citation>
    <scope>IDENTIFICATION</scope>
</reference>
<keyword evidence="18" id="KW-1185">Reference proteome</keyword>
<evidence type="ECO:0000259" key="15">
    <source>
        <dbReference type="PROSITE" id="PS50805"/>
    </source>
</evidence>
<evidence type="ECO:0000259" key="14">
    <source>
        <dbReference type="PROSITE" id="PS50157"/>
    </source>
</evidence>
<evidence type="ECO:0000259" key="16">
    <source>
        <dbReference type="PROSITE" id="PS50950"/>
    </source>
</evidence>
<dbReference type="GeneTree" id="ENSGT00940000155153"/>
<comment type="subcellular location">
    <subcellularLocation>
        <location evidence="1">Nucleus</location>
    </subcellularLocation>
</comment>
<dbReference type="CDD" id="cd07765">
    <property type="entry name" value="KRAB_A-box"/>
    <property type="match status" value="1"/>
</dbReference>
<dbReference type="PROSITE" id="PS50157">
    <property type="entry name" value="ZINC_FINGER_C2H2_2"/>
    <property type="match status" value="3"/>
</dbReference>
<dbReference type="PANTHER" id="PTHR47772">
    <property type="entry name" value="ZINC FINGER PROTEIN 200"/>
    <property type="match status" value="1"/>
</dbReference>
<evidence type="ECO:0000256" key="1">
    <source>
        <dbReference type="ARBA" id="ARBA00004123"/>
    </source>
</evidence>
<gene>
    <name evidence="17" type="primary">LOC112108328</name>
</gene>
<accession>A0A674K1B6</accession>
<dbReference type="Pfam" id="PF05485">
    <property type="entry name" value="THAP"/>
    <property type="match status" value="1"/>
</dbReference>
<feature type="compositionally biased region" description="Polar residues" evidence="13">
    <location>
        <begin position="688"/>
        <end position="698"/>
    </location>
</feature>
<feature type="compositionally biased region" description="Basic and acidic residues" evidence="13">
    <location>
        <begin position="419"/>
        <end position="432"/>
    </location>
</feature>
<dbReference type="SMART" id="SM00980">
    <property type="entry name" value="THAP"/>
    <property type="match status" value="1"/>
</dbReference>
<dbReference type="GO" id="GO:0006355">
    <property type="term" value="P:regulation of DNA-templated transcription"/>
    <property type="evidence" value="ECO:0007669"/>
    <property type="project" value="InterPro"/>
</dbReference>
<dbReference type="GO" id="GO:0005634">
    <property type="term" value="C:nucleus"/>
    <property type="evidence" value="ECO:0007669"/>
    <property type="project" value="UniProtKB-SubCell"/>
</dbReference>
<evidence type="ECO:0000256" key="8">
    <source>
        <dbReference type="ARBA" id="ARBA00023125"/>
    </source>
</evidence>
<reference evidence="17" key="1">
    <citation type="submission" date="2025-08" db="UniProtKB">
        <authorList>
            <consortium name="Ensembl"/>
        </authorList>
    </citation>
    <scope>IDENTIFICATION</scope>
</reference>
<keyword evidence="9" id="KW-0804">Transcription</keyword>
<keyword evidence="5 11" id="KW-0863">Zinc-finger</keyword>